<dbReference type="InterPro" id="IPR036291">
    <property type="entry name" value="NAD(P)-bd_dom_sf"/>
</dbReference>
<gene>
    <name evidence="2" type="ORF">EX30DRAFT_320688</name>
</gene>
<dbReference type="Gene3D" id="3.40.50.720">
    <property type="entry name" value="NAD(P)-binding Rossmann-like Domain"/>
    <property type="match status" value="1"/>
</dbReference>
<accession>A0A4S2MU06</accession>
<dbReference type="InParanoid" id="A0A4S2MU06"/>
<evidence type="ECO:0000313" key="2">
    <source>
        <dbReference type="EMBL" id="TGZ80032.1"/>
    </source>
</evidence>
<dbReference type="GO" id="GO:0005739">
    <property type="term" value="C:mitochondrion"/>
    <property type="evidence" value="ECO:0007669"/>
    <property type="project" value="TreeGrafter"/>
</dbReference>
<name>A0A4S2MU06_9PEZI</name>
<proteinExistence type="predicted"/>
<dbReference type="Pfam" id="PF13460">
    <property type="entry name" value="NAD_binding_10"/>
    <property type="match status" value="1"/>
</dbReference>
<dbReference type="STRING" id="341454.A0A4S2MU06"/>
<keyword evidence="3" id="KW-1185">Reference proteome</keyword>
<evidence type="ECO:0000313" key="3">
    <source>
        <dbReference type="Proteomes" id="UP000298138"/>
    </source>
</evidence>
<dbReference type="GO" id="GO:0044877">
    <property type="term" value="F:protein-containing complex binding"/>
    <property type="evidence" value="ECO:0007669"/>
    <property type="project" value="TreeGrafter"/>
</dbReference>
<protein>
    <submittedName>
        <fullName evidence="2">NAD(P)-binding protein</fullName>
    </submittedName>
</protein>
<dbReference type="PANTHER" id="PTHR12126:SF16">
    <property type="entry name" value="MIOREX COMPLEX COMPONENT 2"/>
    <property type="match status" value="1"/>
</dbReference>
<reference evidence="2 3" key="1">
    <citation type="submission" date="2019-04" db="EMBL/GenBank/DDBJ databases">
        <title>Comparative genomics and transcriptomics to analyze fruiting body development in filamentous ascomycetes.</title>
        <authorList>
            <consortium name="DOE Joint Genome Institute"/>
            <person name="Lutkenhaus R."/>
            <person name="Traeger S."/>
            <person name="Breuer J."/>
            <person name="Kuo A."/>
            <person name="Lipzen A."/>
            <person name="Pangilinan J."/>
            <person name="Dilworth D."/>
            <person name="Sandor L."/>
            <person name="Poggeler S."/>
            <person name="Barry K."/>
            <person name="Grigoriev I.V."/>
            <person name="Nowrousian M."/>
        </authorList>
    </citation>
    <scope>NUCLEOTIDE SEQUENCE [LARGE SCALE GENOMIC DNA]</scope>
    <source>
        <strain evidence="2 3">CBS 389.68</strain>
    </source>
</reference>
<sequence length="286" mass="31034">MTSPRPLLVVVGGSGFLGTRICKLASSRNWTVRSLSRHGEPHWPSPTSTSIATSARPDWADKVDWRKGDVLNPDTYRDAIKGADAVVHSLGILLEADYKGVLQGKEPVLKGLMKAFDSARATGRNTIREGGKGLSYETMNRDSAVTLAEEAARTGTVKSFLYVSAIDSFFALPKRYITTKREAEERISGIAQDAGMRSVYLRPSFLYDSSRTFTLPLAAATMVTSTVNNMFMNKLPLLGAAGYKPLAVERVAASAVKALEDESVSGVVDVEGISRLADKVWREGML</sequence>
<dbReference type="SUPFAM" id="SSF51735">
    <property type="entry name" value="NAD(P)-binding Rossmann-fold domains"/>
    <property type="match status" value="1"/>
</dbReference>
<dbReference type="PANTHER" id="PTHR12126">
    <property type="entry name" value="NADH-UBIQUINONE OXIDOREDUCTASE 39 KDA SUBUNIT-RELATED"/>
    <property type="match status" value="1"/>
</dbReference>
<organism evidence="2 3">
    <name type="scientific">Ascodesmis nigricans</name>
    <dbReference type="NCBI Taxonomy" id="341454"/>
    <lineage>
        <taxon>Eukaryota</taxon>
        <taxon>Fungi</taxon>
        <taxon>Dikarya</taxon>
        <taxon>Ascomycota</taxon>
        <taxon>Pezizomycotina</taxon>
        <taxon>Pezizomycetes</taxon>
        <taxon>Pezizales</taxon>
        <taxon>Ascodesmidaceae</taxon>
        <taxon>Ascodesmis</taxon>
    </lineage>
</organism>
<dbReference type="FunCoup" id="A0A4S2MU06">
    <property type="interactions" value="81"/>
</dbReference>
<dbReference type="EMBL" id="ML220127">
    <property type="protein sequence ID" value="TGZ80032.1"/>
    <property type="molecule type" value="Genomic_DNA"/>
</dbReference>
<dbReference type="AlphaFoldDB" id="A0A4S2MU06"/>
<dbReference type="InterPro" id="IPR051207">
    <property type="entry name" value="ComplexI_NDUFA9_subunit"/>
</dbReference>
<evidence type="ECO:0000259" key="1">
    <source>
        <dbReference type="Pfam" id="PF13460"/>
    </source>
</evidence>
<dbReference type="InterPro" id="IPR016040">
    <property type="entry name" value="NAD(P)-bd_dom"/>
</dbReference>
<dbReference type="Proteomes" id="UP000298138">
    <property type="component" value="Unassembled WGS sequence"/>
</dbReference>
<dbReference type="OrthoDB" id="276721at2759"/>
<feature type="domain" description="NAD(P)-binding" evidence="1">
    <location>
        <begin position="12"/>
        <end position="212"/>
    </location>
</feature>